<dbReference type="InterPro" id="IPR015364">
    <property type="entry name" value="RhgB_N"/>
</dbReference>
<feature type="domain" description="Rhamnogalacturonase B N-terminal" evidence="11">
    <location>
        <begin position="37"/>
        <end position="287"/>
    </location>
</feature>
<dbReference type="SUPFAM" id="SSF49452">
    <property type="entry name" value="Starch-binding domain-like"/>
    <property type="match status" value="1"/>
</dbReference>
<dbReference type="InterPro" id="IPR029413">
    <property type="entry name" value="RG-lyase_II"/>
</dbReference>
<sequence length="546" mass="56819">MAISRRSVLAASAALVPLGGAGAAVLTAAAPAQAAGFGYTSGGGYYTVNTGAGLSFKISQSNGDMTSLNYNGTELQPPGTKGSHVESGLGSTATVTATQTGNHIIVTESVTNWYGSGTLIHYFVVVSGQNTIYMATYVDSAGGGELRWIQYLNRSVLSGINTPSDISGGTAIESSDIYLVGSQTRSKYYSNRRALELTPRGVTGNGIGVHMVYGNRESSAGGPFFRDIEQQGTNSSIELYNYLFSAHNQTESQRLGVLYGPYALMVGGTSTPNAPDMSFLYGLGLRGAVTDSGRGYVSGKASGVASGSTALVGFASATAQYWCTPDPSTGNFSSPMMKPGTYTQTLYQDELAVATRTVTVSAGTATTGQNITSAWTTPTALFRIGEWNGTPTSFKNGSRLTSMHPSDARMSSWGPTTYTVGSSTAADFPAYQWKDVNNPTKVVFTLTSAQIAARTVRIGITAAYAGGRPQITVNDWTSAAPGASGQPSSRSLTIGTYRGNNTVFTYSVPASAFVAGTNTLTINVISGSSGSSYLSPGMSYDCVELY</sequence>
<dbReference type="Gene3D" id="2.60.120.260">
    <property type="entry name" value="Galactose-binding domain-like"/>
    <property type="match status" value="1"/>
</dbReference>
<name>A0ABY7PGF9_9ACTN</name>
<reference evidence="14 15" key="1">
    <citation type="submission" date="2022-12" db="EMBL/GenBank/DDBJ databases">
        <authorList>
            <person name="Mo P."/>
        </authorList>
    </citation>
    <scope>NUCLEOTIDE SEQUENCE [LARGE SCALE GENOMIC DNA]</scope>
    <source>
        <strain evidence="14 15">HUAS 2-6</strain>
    </source>
</reference>
<dbReference type="PANTHER" id="PTHR36574">
    <property type="entry name" value="RHAMNOGALACTURONATE LYASE-RELATED"/>
    <property type="match status" value="1"/>
</dbReference>
<evidence type="ECO:0000259" key="12">
    <source>
        <dbReference type="Pfam" id="PF14683"/>
    </source>
</evidence>
<dbReference type="InterPro" id="IPR014718">
    <property type="entry name" value="GH-type_carb-bd"/>
</dbReference>
<feature type="domain" description="Rhamnogalacturonan lyase" evidence="12">
    <location>
        <begin position="381"/>
        <end position="545"/>
    </location>
</feature>
<evidence type="ECO:0000256" key="9">
    <source>
        <dbReference type="ARBA" id="ARBA00023316"/>
    </source>
</evidence>
<evidence type="ECO:0000259" key="13">
    <source>
        <dbReference type="Pfam" id="PF14686"/>
    </source>
</evidence>
<dbReference type="Pfam" id="PF14683">
    <property type="entry name" value="CBM-like"/>
    <property type="match status" value="1"/>
</dbReference>
<dbReference type="Gene3D" id="2.70.98.10">
    <property type="match status" value="1"/>
</dbReference>
<dbReference type="Pfam" id="PF09284">
    <property type="entry name" value="RhgB_N"/>
    <property type="match status" value="1"/>
</dbReference>
<dbReference type="PROSITE" id="PS51318">
    <property type="entry name" value="TAT"/>
    <property type="match status" value="1"/>
</dbReference>
<evidence type="ECO:0000256" key="6">
    <source>
        <dbReference type="ARBA" id="ARBA00022729"/>
    </source>
</evidence>
<dbReference type="CDD" id="cd10317">
    <property type="entry name" value="RGL4_C"/>
    <property type="match status" value="1"/>
</dbReference>
<evidence type="ECO:0000256" key="3">
    <source>
        <dbReference type="ARBA" id="ARBA00010418"/>
    </source>
</evidence>
<evidence type="ECO:0000256" key="5">
    <source>
        <dbReference type="ARBA" id="ARBA00022525"/>
    </source>
</evidence>
<protein>
    <recommendedName>
        <fullName evidence="4">rhamnogalacturonan endolyase</fullName>
        <ecNumber evidence="4">4.2.2.23</ecNumber>
    </recommendedName>
</protein>
<dbReference type="InterPro" id="IPR029411">
    <property type="entry name" value="RG-lyase_III"/>
</dbReference>
<dbReference type="InterPro" id="IPR011013">
    <property type="entry name" value="Gal_mutarotase_sf_dom"/>
</dbReference>
<organism evidence="14 15">
    <name type="scientific">Streptomyces camelliae</name>
    <dbReference type="NCBI Taxonomy" id="3004093"/>
    <lineage>
        <taxon>Bacteria</taxon>
        <taxon>Bacillati</taxon>
        <taxon>Actinomycetota</taxon>
        <taxon>Actinomycetes</taxon>
        <taxon>Kitasatosporales</taxon>
        <taxon>Streptomycetaceae</taxon>
        <taxon>Streptomyces</taxon>
    </lineage>
</organism>
<dbReference type="GO" id="GO:0016829">
    <property type="term" value="F:lyase activity"/>
    <property type="evidence" value="ECO:0007669"/>
    <property type="project" value="UniProtKB-KW"/>
</dbReference>
<evidence type="ECO:0000313" key="15">
    <source>
        <dbReference type="Proteomes" id="UP001212326"/>
    </source>
</evidence>
<keyword evidence="7" id="KW-1015">Disulfide bond</keyword>
<dbReference type="RefSeq" id="WP_270085885.1">
    <property type="nucleotide sequence ID" value="NZ_CP115300.1"/>
</dbReference>
<evidence type="ECO:0000256" key="7">
    <source>
        <dbReference type="ARBA" id="ARBA00023157"/>
    </source>
</evidence>
<accession>A0ABY7PGF9</accession>
<feature type="chain" id="PRO_5046998415" description="rhamnogalacturonan endolyase" evidence="10">
    <location>
        <begin position="35"/>
        <end position="546"/>
    </location>
</feature>
<keyword evidence="9" id="KW-0961">Cell wall biogenesis/degradation</keyword>
<evidence type="ECO:0000256" key="10">
    <source>
        <dbReference type="SAM" id="SignalP"/>
    </source>
</evidence>
<dbReference type="InterPro" id="IPR008979">
    <property type="entry name" value="Galactose-bd-like_sf"/>
</dbReference>
<dbReference type="InterPro" id="IPR013784">
    <property type="entry name" value="Carb-bd-like_fold"/>
</dbReference>
<dbReference type="InterPro" id="IPR016590">
    <property type="entry name" value="Rhamnogalacturonase_B"/>
</dbReference>
<evidence type="ECO:0000259" key="11">
    <source>
        <dbReference type="Pfam" id="PF09284"/>
    </source>
</evidence>
<keyword evidence="15" id="KW-1185">Reference proteome</keyword>
<keyword evidence="6 10" id="KW-0732">Signal</keyword>
<dbReference type="Proteomes" id="UP001212326">
    <property type="component" value="Chromosome"/>
</dbReference>
<keyword evidence="5" id="KW-0964">Secreted</keyword>
<evidence type="ECO:0000256" key="8">
    <source>
        <dbReference type="ARBA" id="ARBA00023239"/>
    </source>
</evidence>
<proteinExistence type="inferred from homology"/>
<dbReference type="EC" id="4.2.2.23" evidence="4"/>
<dbReference type="PANTHER" id="PTHR36574:SF1">
    <property type="entry name" value="RHAMNOGALACTURONATE LYASE-RELATED"/>
    <property type="match status" value="1"/>
</dbReference>
<dbReference type="InterPro" id="IPR006311">
    <property type="entry name" value="TAT_signal"/>
</dbReference>
<dbReference type="Pfam" id="PF14686">
    <property type="entry name" value="fn3_3"/>
    <property type="match status" value="1"/>
</dbReference>
<keyword evidence="8 14" id="KW-0456">Lyase</keyword>
<comment type="catalytic activity">
    <reaction evidence="1">
        <text>Endotype eliminative cleavage of L-alpha-rhamnopyranosyl-(1-&gt;4)-alpha-D-galactopyranosyluronic acid bonds of rhamnogalacturonan I domains in ramified hairy regions of pectin leaving L-rhamnopyranose at the reducing end and 4-deoxy-4,5-unsaturated D-galactopyranosyluronic acid at the non-reducing end.</text>
        <dbReference type="EC" id="4.2.2.23"/>
    </reaction>
</comment>
<evidence type="ECO:0000256" key="4">
    <source>
        <dbReference type="ARBA" id="ARBA00012437"/>
    </source>
</evidence>
<dbReference type="CDD" id="cd10316">
    <property type="entry name" value="RGL4_M"/>
    <property type="match status" value="1"/>
</dbReference>
<feature type="signal peptide" evidence="10">
    <location>
        <begin position="1"/>
        <end position="34"/>
    </location>
</feature>
<dbReference type="Gene3D" id="2.60.40.1120">
    <property type="entry name" value="Carboxypeptidase-like, regulatory domain"/>
    <property type="match status" value="1"/>
</dbReference>
<evidence type="ECO:0000256" key="1">
    <source>
        <dbReference type="ARBA" id="ARBA00001324"/>
    </source>
</evidence>
<feature type="domain" description="Rhamnogalacturonan lyase" evidence="13">
    <location>
        <begin position="294"/>
        <end position="367"/>
    </location>
</feature>
<gene>
    <name evidence="14" type="ORF">O1G22_40555</name>
</gene>
<evidence type="ECO:0000313" key="14">
    <source>
        <dbReference type="EMBL" id="WBO68657.1"/>
    </source>
</evidence>
<dbReference type="SUPFAM" id="SSF74650">
    <property type="entry name" value="Galactose mutarotase-like"/>
    <property type="match status" value="1"/>
</dbReference>
<comment type="subcellular location">
    <subcellularLocation>
        <location evidence="2">Secreted</location>
    </subcellularLocation>
</comment>
<evidence type="ECO:0000256" key="2">
    <source>
        <dbReference type="ARBA" id="ARBA00004613"/>
    </source>
</evidence>
<dbReference type="SUPFAM" id="SSF49785">
    <property type="entry name" value="Galactose-binding domain-like"/>
    <property type="match status" value="1"/>
</dbReference>
<dbReference type="EMBL" id="CP115300">
    <property type="protein sequence ID" value="WBO68657.1"/>
    <property type="molecule type" value="Genomic_DNA"/>
</dbReference>
<comment type="similarity">
    <text evidence="3">Belongs to the polysaccharide lyase 4 family.</text>
</comment>